<feature type="region of interest" description="Disordered" evidence="1">
    <location>
        <begin position="148"/>
        <end position="175"/>
    </location>
</feature>
<dbReference type="AlphaFoldDB" id="A0A7J8FYP4"/>
<dbReference type="InParanoid" id="A0A7J8FYP4"/>
<evidence type="ECO:0000313" key="2">
    <source>
        <dbReference type="EMBL" id="KAF6452810.1"/>
    </source>
</evidence>
<organism evidence="2 3">
    <name type="scientific">Molossus molossus</name>
    <name type="common">Pallas' mastiff bat</name>
    <name type="synonym">Vespertilio molossus</name>
    <dbReference type="NCBI Taxonomy" id="27622"/>
    <lineage>
        <taxon>Eukaryota</taxon>
        <taxon>Metazoa</taxon>
        <taxon>Chordata</taxon>
        <taxon>Craniata</taxon>
        <taxon>Vertebrata</taxon>
        <taxon>Euteleostomi</taxon>
        <taxon>Mammalia</taxon>
        <taxon>Eutheria</taxon>
        <taxon>Laurasiatheria</taxon>
        <taxon>Chiroptera</taxon>
        <taxon>Yangochiroptera</taxon>
        <taxon>Molossidae</taxon>
        <taxon>Molossus</taxon>
    </lineage>
</organism>
<comment type="caution">
    <text evidence="2">The sequence shown here is derived from an EMBL/GenBank/DDBJ whole genome shotgun (WGS) entry which is preliminary data.</text>
</comment>
<keyword evidence="3" id="KW-1185">Reference proteome</keyword>
<gene>
    <name evidence="2" type="ORF">HJG59_008157</name>
</gene>
<dbReference type="Proteomes" id="UP000550707">
    <property type="component" value="Unassembled WGS sequence"/>
</dbReference>
<evidence type="ECO:0000313" key="3">
    <source>
        <dbReference type="Proteomes" id="UP000550707"/>
    </source>
</evidence>
<name>A0A7J8FYP4_MOLMO</name>
<feature type="compositionally biased region" description="Basic and acidic residues" evidence="1">
    <location>
        <begin position="88"/>
        <end position="101"/>
    </location>
</feature>
<sequence>MAGTGEVKGARALGGCEACRKAVIPMVNAQLSSAGMSLIPLPSPPLHRGGMVAPRRLGLTCHHTAKRGPEQILGLADPAPPGLRRHKQGWDRASPIRDPAHRPPFGRMSGPHRHGGSKSDVTGGRHCPRSASRCVSSVWAGPAFPSQGVPATPSTGPAWAGPQSMVVFGPSEAKS</sequence>
<evidence type="ECO:0000256" key="1">
    <source>
        <dbReference type="SAM" id="MobiDB-lite"/>
    </source>
</evidence>
<dbReference type="EMBL" id="JACASF010000010">
    <property type="protein sequence ID" value="KAF6452810.1"/>
    <property type="molecule type" value="Genomic_DNA"/>
</dbReference>
<reference evidence="2 3" key="1">
    <citation type="journal article" date="2020" name="Nature">
        <title>Six reference-quality genomes reveal evolution of bat adaptations.</title>
        <authorList>
            <person name="Jebb D."/>
            <person name="Huang Z."/>
            <person name="Pippel M."/>
            <person name="Hughes G.M."/>
            <person name="Lavrichenko K."/>
            <person name="Devanna P."/>
            <person name="Winkler S."/>
            <person name="Jermiin L.S."/>
            <person name="Skirmuntt E.C."/>
            <person name="Katzourakis A."/>
            <person name="Burkitt-Gray L."/>
            <person name="Ray D.A."/>
            <person name="Sullivan K.A.M."/>
            <person name="Roscito J.G."/>
            <person name="Kirilenko B.M."/>
            <person name="Davalos L.M."/>
            <person name="Corthals A.P."/>
            <person name="Power M.L."/>
            <person name="Jones G."/>
            <person name="Ransome R.D."/>
            <person name="Dechmann D.K.N."/>
            <person name="Locatelli A.G."/>
            <person name="Puechmaille S.J."/>
            <person name="Fedrigo O."/>
            <person name="Jarvis E.D."/>
            <person name="Hiller M."/>
            <person name="Vernes S.C."/>
            <person name="Myers E.W."/>
            <person name="Teeling E.C."/>
        </authorList>
    </citation>
    <scope>NUCLEOTIDE SEQUENCE [LARGE SCALE GENOMIC DNA]</scope>
    <source>
        <strain evidence="2">MMolMol1</strain>
        <tissue evidence="2">Muscle</tissue>
    </source>
</reference>
<protein>
    <submittedName>
        <fullName evidence="2">Uncharacterized protein</fullName>
    </submittedName>
</protein>
<feature type="region of interest" description="Disordered" evidence="1">
    <location>
        <begin position="72"/>
        <end position="128"/>
    </location>
</feature>
<accession>A0A7J8FYP4</accession>
<proteinExistence type="predicted"/>